<accession>A0A1I8BJX5</accession>
<comment type="similarity">
    <text evidence="2">Belongs to the nematode transthyretin-like family.</text>
</comment>
<evidence type="ECO:0000256" key="2">
    <source>
        <dbReference type="ARBA" id="ARBA00010112"/>
    </source>
</evidence>
<evidence type="ECO:0000313" key="7">
    <source>
        <dbReference type="WBParaSite" id="MhA1_Contig277.frz3.gene32"/>
    </source>
</evidence>
<dbReference type="Gene3D" id="2.60.40.3330">
    <property type="match status" value="1"/>
</dbReference>
<feature type="signal peptide" evidence="5">
    <location>
        <begin position="1"/>
        <end position="26"/>
    </location>
</feature>
<organism evidence="6 7">
    <name type="scientific">Meloidogyne hapla</name>
    <name type="common">Root-knot nematode worm</name>
    <dbReference type="NCBI Taxonomy" id="6305"/>
    <lineage>
        <taxon>Eukaryota</taxon>
        <taxon>Metazoa</taxon>
        <taxon>Ecdysozoa</taxon>
        <taxon>Nematoda</taxon>
        <taxon>Chromadorea</taxon>
        <taxon>Rhabditida</taxon>
        <taxon>Tylenchina</taxon>
        <taxon>Tylenchomorpha</taxon>
        <taxon>Tylenchoidea</taxon>
        <taxon>Meloidogynidae</taxon>
        <taxon>Meloidogyninae</taxon>
        <taxon>Meloidogyne</taxon>
    </lineage>
</organism>
<keyword evidence="3" id="KW-0964">Secreted</keyword>
<dbReference type="AlphaFoldDB" id="A0A1I8BJX5"/>
<name>A0A1I8BJX5_MELHA</name>
<dbReference type="OMA" id="EADTWDP"/>
<dbReference type="GO" id="GO:0009986">
    <property type="term" value="C:cell surface"/>
    <property type="evidence" value="ECO:0007669"/>
    <property type="project" value="InterPro"/>
</dbReference>
<evidence type="ECO:0000256" key="1">
    <source>
        <dbReference type="ARBA" id="ARBA00004613"/>
    </source>
</evidence>
<dbReference type="PANTHER" id="PTHR21700">
    <property type="entry name" value="TRANSTHYRETIN-LIKE FAMILY PROTEIN-RELATED"/>
    <property type="match status" value="1"/>
</dbReference>
<keyword evidence="4 5" id="KW-0732">Signal</keyword>
<evidence type="ECO:0000256" key="4">
    <source>
        <dbReference type="ARBA" id="ARBA00022729"/>
    </source>
</evidence>
<reference evidence="7" key="1">
    <citation type="submission" date="2016-11" db="UniProtKB">
        <authorList>
            <consortium name="WormBaseParasite"/>
        </authorList>
    </citation>
    <scope>IDENTIFICATION</scope>
</reference>
<dbReference type="GO" id="GO:0005576">
    <property type="term" value="C:extracellular region"/>
    <property type="evidence" value="ECO:0007669"/>
    <property type="project" value="UniProtKB-SubCell"/>
</dbReference>
<evidence type="ECO:0000256" key="5">
    <source>
        <dbReference type="SAM" id="SignalP"/>
    </source>
</evidence>
<dbReference type="Pfam" id="PF01060">
    <property type="entry name" value="TTR-52"/>
    <property type="match status" value="1"/>
</dbReference>
<keyword evidence="6" id="KW-1185">Reference proteome</keyword>
<feature type="chain" id="PRO_5009315877" evidence="5">
    <location>
        <begin position="27"/>
        <end position="154"/>
    </location>
</feature>
<dbReference type="Proteomes" id="UP000095281">
    <property type="component" value="Unplaced"/>
</dbReference>
<evidence type="ECO:0000256" key="3">
    <source>
        <dbReference type="ARBA" id="ARBA00022525"/>
    </source>
</evidence>
<proteinExistence type="inferred from homology"/>
<dbReference type="InterPro" id="IPR038479">
    <property type="entry name" value="Transthyretin-like_sf"/>
</dbReference>
<evidence type="ECO:0000313" key="6">
    <source>
        <dbReference type="Proteomes" id="UP000095281"/>
    </source>
</evidence>
<protein>
    <submittedName>
        <fullName evidence="7">Transthyretin-like family protein</fullName>
    </submittedName>
</protein>
<sequence>MHSLPSTFIFFLIISLFTIFSTFCSAEQQNITVRGQAICRRRSVKGLHIELREHDTFDPDDSLSTTTTGPDGTFEVRGGENEVGSIRPYLRITHKCDVSDDMVIQKLNNILIFLKKCRRQTEIDIPKEKVNGIYEMNFVNLNLPGHRDKETCDD</sequence>
<comment type="subcellular location">
    <subcellularLocation>
        <location evidence="1">Secreted</location>
    </subcellularLocation>
</comment>
<dbReference type="WBParaSite" id="MhA1_Contig277.frz3.gene32">
    <property type="protein sequence ID" value="MhA1_Contig277.frz3.gene32"/>
    <property type="gene ID" value="MhA1_Contig277.frz3.gene32"/>
</dbReference>
<dbReference type="PANTHER" id="PTHR21700:SF30">
    <property type="entry name" value="TRANSTHYRETIN-LIKE FAMILY PROTEIN"/>
    <property type="match status" value="1"/>
</dbReference>
<dbReference type="InterPro" id="IPR001534">
    <property type="entry name" value="Transthyretin-like"/>
</dbReference>